<evidence type="ECO:0000256" key="4">
    <source>
        <dbReference type="ARBA" id="ARBA00023136"/>
    </source>
</evidence>
<dbReference type="AlphaFoldDB" id="A0A191V509"/>
<organism evidence="5 6">
    <name type="scientific">Streptomyces parvulus</name>
    <dbReference type="NCBI Taxonomy" id="146923"/>
    <lineage>
        <taxon>Bacteria</taxon>
        <taxon>Bacillati</taxon>
        <taxon>Actinomycetota</taxon>
        <taxon>Actinomycetes</taxon>
        <taxon>Kitasatosporales</taxon>
        <taxon>Streptomycetaceae</taxon>
        <taxon>Streptomyces</taxon>
    </lineage>
</organism>
<dbReference type="Pfam" id="PF05719">
    <property type="entry name" value="GPP34"/>
    <property type="match status" value="1"/>
</dbReference>
<gene>
    <name evidence="5" type="ORF">Spa2297_25875</name>
</gene>
<dbReference type="KEGG" id="spav:Spa2297_25875"/>
<reference evidence="5 6" key="1">
    <citation type="submission" date="2016-05" db="EMBL/GenBank/DDBJ databases">
        <title>Non-Contiguous Finished Genome Sequence of Streptomyces parvulus 2297 Integrated Site-Specifically with Actinophage R4.</title>
        <authorList>
            <person name="Nishizawa T."/>
            <person name="Miura T."/>
            <person name="Harada C."/>
            <person name="Guo Y."/>
            <person name="Narisawa K."/>
            <person name="Ohta H."/>
            <person name="Takahashi H."/>
            <person name="Shirai M."/>
        </authorList>
    </citation>
    <scope>NUCLEOTIDE SEQUENCE [LARGE SCALE GENOMIC DNA]</scope>
    <source>
        <strain evidence="5 6">2297</strain>
    </source>
</reference>
<dbReference type="InterPro" id="IPR008628">
    <property type="entry name" value="GPP34-like"/>
</dbReference>
<accession>A0A191V509</accession>
<evidence type="ECO:0000313" key="6">
    <source>
        <dbReference type="Proteomes" id="UP000078468"/>
    </source>
</evidence>
<dbReference type="Proteomes" id="UP000078468">
    <property type="component" value="Chromosome"/>
</dbReference>
<dbReference type="GO" id="GO:0070273">
    <property type="term" value="F:phosphatidylinositol-4-phosphate binding"/>
    <property type="evidence" value="ECO:0007669"/>
    <property type="project" value="InterPro"/>
</dbReference>
<dbReference type="GeneID" id="91308332"/>
<protein>
    <recommendedName>
        <fullName evidence="7">GPP34 family phosphoprotein</fullName>
    </recommendedName>
</protein>
<name>A0A191V509_9ACTN</name>
<proteinExistence type="predicted"/>
<dbReference type="Gene3D" id="1.10.3630.10">
    <property type="entry name" value="yeast vps74-n-term truncation variant domain like"/>
    <property type="match status" value="1"/>
</dbReference>
<evidence type="ECO:0000256" key="2">
    <source>
        <dbReference type="ARBA" id="ARBA00023034"/>
    </source>
</evidence>
<keyword evidence="2" id="KW-0333">Golgi apparatus</keyword>
<dbReference type="InterPro" id="IPR038261">
    <property type="entry name" value="GPP34-like_sf"/>
</dbReference>
<keyword evidence="3" id="KW-0446">Lipid-binding</keyword>
<dbReference type="GO" id="GO:0005737">
    <property type="term" value="C:cytoplasm"/>
    <property type="evidence" value="ECO:0007669"/>
    <property type="project" value="UniProtKB-ARBA"/>
</dbReference>
<evidence type="ECO:0000313" key="5">
    <source>
        <dbReference type="EMBL" id="ANJ10096.1"/>
    </source>
</evidence>
<keyword evidence="4" id="KW-0472">Membrane</keyword>
<dbReference type="GO" id="GO:0012505">
    <property type="term" value="C:endomembrane system"/>
    <property type="evidence" value="ECO:0007669"/>
    <property type="project" value="UniProtKB-ARBA"/>
</dbReference>
<evidence type="ECO:0000256" key="1">
    <source>
        <dbReference type="ARBA" id="ARBA00004255"/>
    </source>
</evidence>
<comment type="subcellular location">
    <subcellularLocation>
        <location evidence="1">Golgi apparatus membrane</location>
        <topology evidence="1">Peripheral membrane protein</topology>
        <orientation evidence="1">Cytoplasmic side</orientation>
    </subcellularLocation>
</comment>
<sequence length="223" mass="23980">MQKDPLIVEDLTLLMFDDASGAIAGAGTVYYTQGGAVLVELAQAGRLRVDRRDVGMDGVRVHAVAGAPLSDPVLREAHRKVSARTRGVNTLLIEIGTGLRETVLDRLVERGMVRRERKKVLGLFPTTSLSAADTRHKQAVLERVRAVLVDEEEPDARTAALIGLLSASGTLPSLHRVIPWSGKVYQRAKRLEQDSWGAEAVNTAVLRTLAAVTVGTVTAATTN</sequence>
<evidence type="ECO:0000256" key="3">
    <source>
        <dbReference type="ARBA" id="ARBA00023121"/>
    </source>
</evidence>
<dbReference type="RefSeq" id="WP_064730416.1">
    <property type="nucleotide sequence ID" value="NZ_BMRX01000007.1"/>
</dbReference>
<dbReference type="EMBL" id="CP015866">
    <property type="protein sequence ID" value="ANJ10096.1"/>
    <property type="molecule type" value="Genomic_DNA"/>
</dbReference>
<evidence type="ECO:0008006" key="7">
    <source>
        <dbReference type="Google" id="ProtNLM"/>
    </source>
</evidence>